<keyword evidence="7" id="KW-1185">Reference proteome</keyword>
<evidence type="ECO:0000256" key="2">
    <source>
        <dbReference type="ARBA" id="ARBA00022692"/>
    </source>
</evidence>
<feature type="transmembrane region" description="Helical" evidence="5">
    <location>
        <begin position="71"/>
        <end position="93"/>
    </location>
</feature>
<evidence type="ECO:0000313" key="6">
    <source>
        <dbReference type="EMBL" id="MBO1318808.1"/>
    </source>
</evidence>
<dbReference type="InterPro" id="IPR021147">
    <property type="entry name" value="DUF697"/>
</dbReference>
<name>A0A8J7U3Y8_9BACT</name>
<protein>
    <submittedName>
        <fullName evidence="6">DUF697 domain-containing protein</fullName>
    </submittedName>
</protein>
<gene>
    <name evidence="6" type="ORF">J3U88_10070</name>
</gene>
<dbReference type="RefSeq" id="WP_207858575.1">
    <property type="nucleotide sequence ID" value="NZ_JAFREP010000007.1"/>
</dbReference>
<dbReference type="Pfam" id="PF05128">
    <property type="entry name" value="DUF697"/>
    <property type="match status" value="1"/>
</dbReference>
<evidence type="ECO:0000256" key="4">
    <source>
        <dbReference type="ARBA" id="ARBA00023136"/>
    </source>
</evidence>
<feature type="transmembrane region" description="Helical" evidence="5">
    <location>
        <begin position="27"/>
        <end position="50"/>
    </location>
</feature>
<comment type="subcellular location">
    <subcellularLocation>
        <location evidence="1">Membrane</location>
        <topology evidence="1">Multi-pass membrane protein</topology>
    </subcellularLocation>
</comment>
<dbReference type="Proteomes" id="UP000664417">
    <property type="component" value="Unassembled WGS sequence"/>
</dbReference>
<organism evidence="6 7">
    <name type="scientific">Acanthopleuribacter pedis</name>
    <dbReference type="NCBI Taxonomy" id="442870"/>
    <lineage>
        <taxon>Bacteria</taxon>
        <taxon>Pseudomonadati</taxon>
        <taxon>Acidobacteriota</taxon>
        <taxon>Holophagae</taxon>
        <taxon>Acanthopleuribacterales</taxon>
        <taxon>Acanthopleuribacteraceae</taxon>
        <taxon>Acanthopleuribacter</taxon>
    </lineage>
</organism>
<feature type="transmembrane region" description="Helical" evidence="5">
    <location>
        <begin position="99"/>
        <end position="124"/>
    </location>
</feature>
<comment type="caution">
    <text evidence="6">The sequence shown here is derived from an EMBL/GenBank/DDBJ whole genome shotgun (WGS) entry which is preliminary data.</text>
</comment>
<proteinExistence type="predicted"/>
<evidence type="ECO:0000256" key="3">
    <source>
        <dbReference type="ARBA" id="ARBA00022989"/>
    </source>
</evidence>
<keyword evidence="4 5" id="KW-0472">Membrane</keyword>
<evidence type="ECO:0000256" key="5">
    <source>
        <dbReference type="SAM" id="Phobius"/>
    </source>
</evidence>
<sequence>MSQKQKESVDVEERQKKAMQVVNRYSFGSTALGLLPLGVVDLLLVGGVQVKMISELAKVYDLPFRKSRVETLIAVLTGALVSSPINACTASLVKMIPVVGAVSGAIAGAATSSVLTYALGVVFVQHFEAGGNVLNFDPEAMREFFQQTYGAASGERPVTYAGIKP</sequence>
<dbReference type="GO" id="GO:0016020">
    <property type="term" value="C:membrane"/>
    <property type="evidence" value="ECO:0007669"/>
    <property type="project" value="UniProtKB-SubCell"/>
</dbReference>
<evidence type="ECO:0000256" key="1">
    <source>
        <dbReference type="ARBA" id="ARBA00004141"/>
    </source>
</evidence>
<keyword evidence="2 5" id="KW-0812">Transmembrane</keyword>
<reference evidence="6" key="1">
    <citation type="submission" date="2021-03" db="EMBL/GenBank/DDBJ databases">
        <authorList>
            <person name="Wang G."/>
        </authorList>
    </citation>
    <scope>NUCLEOTIDE SEQUENCE</scope>
    <source>
        <strain evidence="6">KCTC 12899</strain>
    </source>
</reference>
<dbReference type="AlphaFoldDB" id="A0A8J7U3Y8"/>
<keyword evidence="3 5" id="KW-1133">Transmembrane helix</keyword>
<evidence type="ECO:0000313" key="7">
    <source>
        <dbReference type="Proteomes" id="UP000664417"/>
    </source>
</evidence>
<accession>A0A8J7U3Y8</accession>
<dbReference type="EMBL" id="JAFREP010000007">
    <property type="protein sequence ID" value="MBO1318808.1"/>
    <property type="molecule type" value="Genomic_DNA"/>
</dbReference>